<feature type="transmembrane region" description="Helical" evidence="5">
    <location>
        <begin position="352"/>
        <end position="369"/>
    </location>
</feature>
<feature type="transmembrane region" description="Helical" evidence="5">
    <location>
        <begin position="277"/>
        <end position="294"/>
    </location>
</feature>
<protein>
    <submittedName>
        <fullName evidence="6">SLC13/DASS family transporter</fullName>
    </submittedName>
</protein>
<accession>A0A399DBL8</accession>
<dbReference type="Pfam" id="PF00939">
    <property type="entry name" value="Na_sulph_symp"/>
    <property type="match status" value="1"/>
</dbReference>
<feature type="transmembrane region" description="Helical" evidence="5">
    <location>
        <begin position="12"/>
        <end position="33"/>
    </location>
</feature>
<feature type="transmembrane region" description="Helical" evidence="5">
    <location>
        <begin position="440"/>
        <end position="460"/>
    </location>
</feature>
<feature type="transmembrane region" description="Helical" evidence="5">
    <location>
        <begin position="224"/>
        <end position="247"/>
    </location>
</feature>
<dbReference type="CDD" id="cd01115">
    <property type="entry name" value="SLC13_permease"/>
    <property type="match status" value="1"/>
</dbReference>
<dbReference type="AlphaFoldDB" id="A0A399DBL8"/>
<sequence length="513" mass="56376">MPKPIRKKTLRVRQAALIIAPVISLLIILFADLDPGNRKVTYTFAIAVLMATWWITEAIPLAATALIPVALFPLFGVVDGKTVSAMYFNHLIFLFIGGFLMAFAMERWNLHRRIALRILILFGISPGRILLGFMLATAFLSMWMSNTATAMMMVPIALSIILKLEENLGKKSTHRYSTGLLLAIAYSASIGGISTLVGTPPNLSFARIVSIIFPQMTEISFADWFLFAFPVTVLLFLSAWALLFFLFRPKKKWENLKLDDFRREYELLGGAKPEEKIVLGLFSVLALLWIFRTGFEIQSVKIPGWSLLFNSPDFINDGTVAIFIALLLFAIPSKTEPGERLMNWKTANRTPWGIVLLFGGGFALAQGFVDSGLSVWMGEQLAVLANVKPIFLTLANVSLMSLLTELTSNVATTQIILPVLADLAVSVSINPLLLMIPATIAASLAFMLPVATPPNAIIFGTNRITIKEMVKAGVLLNIIGIIIATLVMYFWGTLVFGIDVGAFPEWAVSEGKG</sequence>
<feature type="transmembrane region" description="Helical" evidence="5">
    <location>
        <begin position="176"/>
        <end position="197"/>
    </location>
</feature>
<evidence type="ECO:0000256" key="1">
    <source>
        <dbReference type="ARBA" id="ARBA00004141"/>
    </source>
</evidence>
<dbReference type="InterPro" id="IPR001898">
    <property type="entry name" value="SLC13A/DASS"/>
</dbReference>
<feature type="transmembrane region" description="Helical" evidence="5">
    <location>
        <begin position="472"/>
        <end position="491"/>
    </location>
</feature>
<organism evidence="6 7">
    <name type="scientific">Mariniphaga sediminis</name>
    <dbReference type="NCBI Taxonomy" id="1628158"/>
    <lineage>
        <taxon>Bacteria</taxon>
        <taxon>Pseudomonadati</taxon>
        <taxon>Bacteroidota</taxon>
        <taxon>Bacteroidia</taxon>
        <taxon>Marinilabiliales</taxon>
        <taxon>Prolixibacteraceae</taxon>
        <taxon>Mariniphaga</taxon>
    </lineage>
</organism>
<keyword evidence="7" id="KW-1185">Reference proteome</keyword>
<dbReference type="PANTHER" id="PTHR10283:SF82">
    <property type="entry name" value="SOLUTE CARRIER FAMILY 13 MEMBER 2"/>
    <property type="match status" value="1"/>
</dbReference>
<keyword evidence="4 5" id="KW-0472">Membrane</keyword>
<dbReference type="GO" id="GO:0005886">
    <property type="term" value="C:plasma membrane"/>
    <property type="evidence" value="ECO:0007669"/>
    <property type="project" value="TreeGrafter"/>
</dbReference>
<dbReference type="RefSeq" id="WP_119348254.1">
    <property type="nucleotide sequence ID" value="NZ_QWET01000001.1"/>
</dbReference>
<dbReference type="GO" id="GO:0008514">
    <property type="term" value="F:organic anion transmembrane transporter activity"/>
    <property type="evidence" value="ECO:0007669"/>
    <property type="project" value="UniProtKB-ARBA"/>
</dbReference>
<feature type="transmembrane region" description="Helical" evidence="5">
    <location>
        <begin position="314"/>
        <end position="331"/>
    </location>
</feature>
<evidence type="ECO:0000313" key="6">
    <source>
        <dbReference type="EMBL" id="RIH67230.1"/>
    </source>
</evidence>
<gene>
    <name evidence="6" type="ORF">D1164_02050</name>
</gene>
<name>A0A399DBL8_9BACT</name>
<evidence type="ECO:0000256" key="3">
    <source>
        <dbReference type="ARBA" id="ARBA00022989"/>
    </source>
</evidence>
<comment type="subcellular location">
    <subcellularLocation>
        <location evidence="1">Membrane</location>
        <topology evidence="1">Multi-pass membrane protein</topology>
    </subcellularLocation>
</comment>
<comment type="caution">
    <text evidence="6">The sequence shown here is derived from an EMBL/GenBank/DDBJ whole genome shotgun (WGS) entry which is preliminary data.</text>
</comment>
<dbReference type="GO" id="GO:1905039">
    <property type="term" value="P:carboxylic acid transmembrane transport"/>
    <property type="evidence" value="ECO:0007669"/>
    <property type="project" value="UniProtKB-ARBA"/>
</dbReference>
<keyword evidence="3 5" id="KW-1133">Transmembrane helix</keyword>
<evidence type="ECO:0000313" key="7">
    <source>
        <dbReference type="Proteomes" id="UP000266441"/>
    </source>
</evidence>
<evidence type="ECO:0000256" key="2">
    <source>
        <dbReference type="ARBA" id="ARBA00022692"/>
    </source>
</evidence>
<dbReference type="NCBIfam" id="TIGR00785">
    <property type="entry name" value="dass"/>
    <property type="match status" value="1"/>
</dbReference>
<dbReference type="PANTHER" id="PTHR10283">
    <property type="entry name" value="SOLUTE CARRIER FAMILY 13 MEMBER"/>
    <property type="match status" value="1"/>
</dbReference>
<dbReference type="EMBL" id="QWET01000001">
    <property type="protein sequence ID" value="RIH67230.1"/>
    <property type="molecule type" value="Genomic_DNA"/>
</dbReference>
<feature type="transmembrane region" description="Helical" evidence="5">
    <location>
        <begin position="146"/>
        <end position="164"/>
    </location>
</feature>
<feature type="transmembrane region" description="Helical" evidence="5">
    <location>
        <begin position="116"/>
        <end position="140"/>
    </location>
</feature>
<proteinExistence type="predicted"/>
<feature type="transmembrane region" description="Helical" evidence="5">
    <location>
        <begin position="39"/>
        <end position="56"/>
    </location>
</feature>
<dbReference type="Proteomes" id="UP000266441">
    <property type="component" value="Unassembled WGS sequence"/>
</dbReference>
<keyword evidence="2 5" id="KW-0812">Transmembrane</keyword>
<reference evidence="6 7" key="1">
    <citation type="journal article" date="2015" name="Int. J. Syst. Evol. Microbiol.">
        <title>Mariniphaga sediminis sp. nov., isolated from coastal sediment.</title>
        <authorList>
            <person name="Wang F.Q."/>
            <person name="Shen Q.Y."/>
            <person name="Chen G.J."/>
            <person name="Du Z.J."/>
        </authorList>
    </citation>
    <scope>NUCLEOTIDE SEQUENCE [LARGE SCALE GENOMIC DNA]</scope>
    <source>
        <strain evidence="6 7">SY21</strain>
    </source>
</reference>
<evidence type="ECO:0000256" key="4">
    <source>
        <dbReference type="ARBA" id="ARBA00023136"/>
    </source>
</evidence>
<evidence type="ECO:0000256" key="5">
    <source>
        <dbReference type="SAM" id="Phobius"/>
    </source>
</evidence>
<dbReference type="OrthoDB" id="9765532at2"/>
<feature type="transmembrane region" description="Helical" evidence="5">
    <location>
        <begin position="84"/>
        <end position="104"/>
    </location>
</feature>